<gene>
    <name evidence="5" type="ORF">EA722_01820</name>
    <name evidence="4" type="ORF">P9867_005165</name>
    <name evidence="3" type="ORF">P9867_04240</name>
</gene>
<dbReference type="InterPro" id="IPR023393">
    <property type="entry name" value="START-like_dom_sf"/>
</dbReference>
<reference evidence="5 6" key="1">
    <citation type="submission" date="2018-10" db="EMBL/GenBank/DDBJ databases">
        <title>GWAS and RNA-Seq identify cryptic mechanisms of antimicrobial resistance in Acinetobacter baumannii.</title>
        <authorList>
            <person name="Sahl J.W."/>
        </authorList>
    </citation>
    <scope>NUCLEOTIDE SEQUENCE [LARGE SCALE GENOMIC DNA]</scope>
    <source>
        <strain evidence="5 6">TG31299</strain>
    </source>
</reference>
<dbReference type="Gene3D" id="3.30.530.20">
    <property type="match status" value="1"/>
</dbReference>
<dbReference type="EMBL" id="JARTMM020000001">
    <property type="protein sequence ID" value="MEC5495947.1"/>
    <property type="molecule type" value="Genomic_DNA"/>
</dbReference>
<evidence type="ECO:0000313" key="3">
    <source>
        <dbReference type="EMBL" id="MDK4880947.1"/>
    </source>
</evidence>
<comment type="similarity">
    <text evidence="1">Belongs to the AHA1 family.</text>
</comment>
<dbReference type="RefSeq" id="WP_000449053.1">
    <property type="nucleotide sequence ID" value="NZ_AP031581.1"/>
</dbReference>
<dbReference type="Proteomes" id="UP001174156">
    <property type="component" value="Unassembled WGS sequence"/>
</dbReference>
<evidence type="ECO:0000259" key="2">
    <source>
        <dbReference type="Pfam" id="PF08327"/>
    </source>
</evidence>
<dbReference type="SUPFAM" id="SSF55961">
    <property type="entry name" value="Bet v1-like"/>
    <property type="match status" value="1"/>
</dbReference>
<feature type="domain" description="Activator of Hsp90 ATPase homologue 1/2-like C-terminal" evidence="2">
    <location>
        <begin position="11"/>
        <end position="123"/>
    </location>
</feature>
<reference evidence="4 7" key="2">
    <citation type="journal article" date="2023" name="Nat. Commun.">
        <title>Genomic dissection of endemic carbapenem resistance reveals metallo-beta-lactamase dissemination through clonal, plasmid and integron transfer.</title>
        <authorList>
            <person name="Macesic N."/>
            <person name="Hawkey J."/>
            <person name="Vezina B."/>
            <person name="Wisniewski J.A."/>
            <person name="Cottingham H."/>
            <person name="Blakeway L.V."/>
            <person name="Harshegyi T."/>
            <person name="Pragastis K."/>
            <person name="Badoordeen G.Z."/>
            <person name="Dennison A."/>
            <person name="Spelman D.W."/>
            <person name="Jenney A.W.J."/>
            <person name="Peleg A.Y."/>
        </authorList>
    </citation>
    <scope>NUCLEOTIDE SEQUENCE [LARGE SCALE GENOMIC DNA]</scope>
    <source>
        <strain evidence="4 7">CPO519</strain>
    </source>
</reference>
<evidence type="ECO:0000313" key="5">
    <source>
        <dbReference type="EMBL" id="RSP81065.1"/>
    </source>
</evidence>
<accession>A0A334XHW5</accession>
<reference evidence="3" key="3">
    <citation type="submission" date="2023-01" db="EMBL/GenBank/DDBJ databases">
        <title>Genomic dissection of endemic carbapenem resistance: metallo-beta-lactamase gene dissemination through clonal, plasmid and integron transfer pathways.</title>
        <authorList>
            <person name="Macesic N."/>
        </authorList>
    </citation>
    <scope>NUCLEOTIDE SEQUENCE</scope>
    <source>
        <strain evidence="3">CPO519</strain>
    </source>
</reference>
<reference evidence="4" key="4">
    <citation type="submission" date="2024-01" db="EMBL/GenBank/DDBJ databases">
        <authorList>
            <person name="Macesic N."/>
        </authorList>
    </citation>
    <scope>NUCLEOTIDE SEQUENCE</scope>
    <source>
        <strain evidence="4">CPO519</strain>
    </source>
</reference>
<evidence type="ECO:0000313" key="7">
    <source>
        <dbReference type="Proteomes" id="UP001174156"/>
    </source>
</evidence>
<dbReference type="Pfam" id="PF08327">
    <property type="entry name" value="AHSA1"/>
    <property type="match status" value="1"/>
</dbReference>
<dbReference type="EMBL" id="JARTMM010000009">
    <property type="protein sequence ID" value="MDK4880947.1"/>
    <property type="molecule type" value="Genomic_DNA"/>
</dbReference>
<comment type="caution">
    <text evidence="5">The sequence shown here is derived from an EMBL/GenBank/DDBJ whole genome shotgun (WGS) entry which is preliminary data.</text>
</comment>
<proteinExistence type="inferred from homology"/>
<dbReference type="AlphaFoldDB" id="A0A334XHW5"/>
<dbReference type="Proteomes" id="UP000269597">
    <property type="component" value="Unassembled WGS sequence"/>
</dbReference>
<dbReference type="InterPro" id="IPR013538">
    <property type="entry name" value="ASHA1/2-like_C"/>
</dbReference>
<dbReference type="CDD" id="cd07814">
    <property type="entry name" value="SRPBCC_CalC_Aha1-like"/>
    <property type="match status" value="1"/>
</dbReference>
<dbReference type="EMBL" id="RFBY01000003">
    <property type="protein sequence ID" value="RSP81065.1"/>
    <property type="molecule type" value="Genomic_DNA"/>
</dbReference>
<protein>
    <submittedName>
        <fullName evidence="5">SRPBCC domain-containing protein</fullName>
    </submittedName>
</protein>
<evidence type="ECO:0000313" key="4">
    <source>
        <dbReference type="EMBL" id="MEC5495947.1"/>
    </source>
</evidence>
<organism evidence="5 6">
    <name type="scientific">Acinetobacter baumannii</name>
    <dbReference type="NCBI Taxonomy" id="470"/>
    <lineage>
        <taxon>Bacteria</taxon>
        <taxon>Pseudomonadati</taxon>
        <taxon>Pseudomonadota</taxon>
        <taxon>Gammaproteobacteria</taxon>
        <taxon>Moraxellales</taxon>
        <taxon>Moraxellaceae</taxon>
        <taxon>Acinetobacter</taxon>
        <taxon>Acinetobacter calcoaceticus/baumannii complex</taxon>
    </lineage>
</organism>
<evidence type="ECO:0000256" key="1">
    <source>
        <dbReference type="ARBA" id="ARBA00006817"/>
    </source>
</evidence>
<sequence length="148" mass="16824">METLIYEVEINAPIEKVWDVLWNSETYNAWTKFFAPDSSMRTDWKVGGKTYFLDGEGNGMVSTIEEMKKPEVLIFKHLGMIKGGKEDLESEEVKGWSGSLEKYFLSQNGDTTTVKVELATLPEYIGMLKSGFVQGFEAVKQMAENKFQ</sequence>
<evidence type="ECO:0000313" key="6">
    <source>
        <dbReference type="Proteomes" id="UP000269597"/>
    </source>
</evidence>
<name>A0A334XHW5_ACIBA</name>